<reference evidence="2" key="1">
    <citation type="submission" date="2024-02" db="EMBL/GenBank/DDBJ databases">
        <authorList>
            <consortium name="ELIXIR-Norway"/>
            <consortium name="Elixir Norway"/>
        </authorList>
    </citation>
    <scope>NUCLEOTIDE SEQUENCE</scope>
</reference>
<keyword evidence="1" id="KW-0732">Signal</keyword>
<evidence type="ECO:0008006" key="4">
    <source>
        <dbReference type="Google" id="ProtNLM"/>
    </source>
</evidence>
<protein>
    <recommendedName>
        <fullName evidence="4">Secreted protein</fullName>
    </recommendedName>
</protein>
<keyword evidence="3" id="KW-1185">Reference proteome</keyword>
<sequence>MGNLLSCLAVTGGLPCLLGSAGLSTTGRLLARTEAAAAEVLASPFRLVGALDAGLPLTAACEVEAGADTGADAGAEPEAGAEADATAAGAMAVADVLRELAAVVVKTGAACCLG</sequence>
<proteinExistence type="predicted"/>
<evidence type="ECO:0000313" key="2">
    <source>
        <dbReference type="EMBL" id="CAK9199109.1"/>
    </source>
</evidence>
<feature type="signal peptide" evidence="1">
    <location>
        <begin position="1"/>
        <end position="19"/>
    </location>
</feature>
<name>A0ABP0TPE3_9BRYO</name>
<feature type="chain" id="PRO_5045634005" description="Secreted protein" evidence="1">
    <location>
        <begin position="20"/>
        <end position="114"/>
    </location>
</feature>
<evidence type="ECO:0000256" key="1">
    <source>
        <dbReference type="SAM" id="SignalP"/>
    </source>
</evidence>
<evidence type="ECO:0000313" key="3">
    <source>
        <dbReference type="Proteomes" id="UP001497512"/>
    </source>
</evidence>
<gene>
    <name evidence="2" type="ORF">CSSPTR1EN2_LOCUS4772</name>
</gene>
<accession>A0ABP0TPE3</accession>
<organism evidence="2 3">
    <name type="scientific">Sphagnum troendelagicum</name>
    <dbReference type="NCBI Taxonomy" id="128251"/>
    <lineage>
        <taxon>Eukaryota</taxon>
        <taxon>Viridiplantae</taxon>
        <taxon>Streptophyta</taxon>
        <taxon>Embryophyta</taxon>
        <taxon>Bryophyta</taxon>
        <taxon>Sphagnophytina</taxon>
        <taxon>Sphagnopsida</taxon>
        <taxon>Sphagnales</taxon>
        <taxon>Sphagnaceae</taxon>
        <taxon>Sphagnum</taxon>
    </lineage>
</organism>
<dbReference type="Proteomes" id="UP001497512">
    <property type="component" value="Chromosome 12"/>
</dbReference>
<dbReference type="EMBL" id="OZ019904">
    <property type="protein sequence ID" value="CAK9199109.1"/>
    <property type="molecule type" value="Genomic_DNA"/>
</dbReference>